<comment type="caution">
    <text evidence="3">The sequence shown here is derived from an EMBL/GenBank/DDBJ whole genome shotgun (WGS) entry which is preliminary data.</text>
</comment>
<gene>
    <name evidence="3" type="ORF">QRD02_06175</name>
</gene>
<evidence type="ECO:0000259" key="2">
    <source>
        <dbReference type="Pfam" id="PF13439"/>
    </source>
</evidence>
<proteinExistence type="predicted"/>
<dbReference type="RefSeq" id="WP_290254056.1">
    <property type="nucleotide sequence ID" value="NZ_JAUGQQ010000003.1"/>
</dbReference>
<dbReference type="EMBL" id="JAUGQQ010000003">
    <property type="protein sequence ID" value="MDN3723962.1"/>
    <property type="molecule type" value="Genomic_DNA"/>
</dbReference>
<feature type="domain" description="Glycosyltransferase subfamily 4-like N-terminal" evidence="2">
    <location>
        <begin position="13"/>
        <end position="172"/>
    </location>
</feature>
<sequence length="363" mass="41482">MRILQVINSLSTGGAEKLIMESVPIYQKKGLKTDVLLLSNKKTSFWEELKLISTACIKGLTLHSIYNPFLIFRIIPYLKKYDIVHLHLFPTLYLVVLAKVLSFSNVKLIYTEHSTNNRRRSSFFWKTIDKFIYSKLAIIVTIAKEVDLNLKKHLNFPSSKFKMIHNGVDIDRFATAVAYSKDVFFSLNDFILIQVSSFRWQKDQATLIKSLKFLPLNVKLLLVGDGNLKNDCVELVKNLELEERVNFLGNRNDVPQLLITADVVVLSSKYEGLSLSNIEGMSVDKPFIGSDVPGLREIVNGYGLLFKQGDEKDLARLVRNLMNDSNFYQKTASACFDRAKNFDINTMVEEYIKLYKTVLNAPT</sequence>
<dbReference type="EC" id="2.4.-.-" evidence="3"/>
<dbReference type="SUPFAM" id="SSF53756">
    <property type="entry name" value="UDP-Glycosyltransferase/glycogen phosphorylase"/>
    <property type="match status" value="1"/>
</dbReference>
<dbReference type="InterPro" id="IPR001296">
    <property type="entry name" value="Glyco_trans_1"/>
</dbReference>
<dbReference type="InterPro" id="IPR028098">
    <property type="entry name" value="Glyco_trans_4-like_N"/>
</dbReference>
<dbReference type="Pfam" id="PF13439">
    <property type="entry name" value="Glyco_transf_4"/>
    <property type="match status" value="1"/>
</dbReference>
<feature type="domain" description="Glycosyl transferase family 1" evidence="1">
    <location>
        <begin position="185"/>
        <end position="332"/>
    </location>
</feature>
<dbReference type="Gene3D" id="3.40.50.2000">
    <property type="entry name" value="Glycogen Phosphorylase B"/>
    <property type="match status" value="2"/>
</dbReference>
<protein>
    <submittedName>
        <fullName evidence="3">Glycosyltransferase</fullName>
        <ecNumber evidence="3">2.4.-.-</ecNumber>
    </submittedName>
</protein>
<name>A0ABT8DF47_9FLAO</name>
<reference evidence="3 4" key="1">
    <citation type="submission" date="2023-06" db="EMBL/GenBank/DDBJ databases">
        <authorList>
            <person name="Ye Y.-Q."/>
            <person name="Du Z.-J."/>
        </authorList>
    </citation>
    <scope>NUCLEOTIDE SEQUENCE [LARGE SCALE GENOMIC DNA]</scope>
    <source>
        <strain evidence="3 4">SDUM287046</strain>
    </source>
</reference>
<dbReference type="PANTHER" id="PTHR12526:SF630">
    <property type="entry name" value="GLYCOSYLTRANSFERASE"/>
    <property type="match status" value="1"/>
</dbReference>
<dbReference type="Proteomes" id="UP001244787">
    <property type="component" value="Unassembled WGS sequence"/>
</dbReference>
<organism evidence="3 4">
    <name type="scientific">Aequorivita aurantiaca</name>
    <dbReference type="NCBI Taxonomy" id="3053356"/>
    <lineage>
        <taxon>Bacteria</taxon>
        <taxon>Pseudomonadati</taxon>
        <taxon>Bacteroidota</taxon>
        <taxon>Flavobacteriia</taxon>
        <taxon>Flavobacteriales</taxon>
        <taxon>Flavobacteriaceae</taxon>
        <taxon>Aequorivita</taxon>
    </lineage>
</organism>
<keyword evidence="3" id="KW-0328">Glycosyltransferase</keyword>
<dbReference type="Pfam" id="PF00534">
    <property type="entry name" value="Glycos_transf_1"/>
    <property type="match status" value="1"/>
</dbReference>
<evidence type="ECO:0000313" key="4">
    <source>
        <dbReference type="Proteomes" id="UP001244787"/>
    </source>
</evidence>
<evidence type="ECO:0000313" key="3">
    <source>
        <dbReference type="EMBL" id="MDN3723962.1"/>
    </source>
</evidence>
<dbReference type="PANTHER" id="PTHR12526">
    <property type="entry name" value="GLYCOSYLTRANSFERASE"/>
    <property type="match status" value="1"/>
</dbReference>
<keyword evidence="4" id="KW-1185">Reference proteome</keyword>
<evidence type="ECO:0000259" key="1">
    <source>
        <dbReference type="Pfam" id="PF00534"/>
    </source>
</evidence>
<dbReference type="GO" id="GO:0016757">
    <property type="term" value="F:glycosyltransferase activity"/>
    <property type="evidence" value="ECO:0007669"/>
    <property type="project" value="UniProtKB-KW"/>
</dbReference>
<accession>A0ABT8DF47</accession>
<keyword evidence="3" id="KW-0808">Transferase</keyword>